<feature type="region of interest" description="Disordered" evidence="2">
    <location>
        <begin position="68"/>
        <end position="95"/>
    </location>
</feature>
<feature type="region of interest" description="Disordered" evidence="2">
    <location>
        <begin position="183"/>
        <end position="211"/>
    </location>
</feature>
<organism evidence="3 4">
    <name type="scientific">Monascus purpureus</name>
    <name type="common">Red mold</name>
    <name type="synonym">Monascus anka</name>
    <dbReference type="NCBI Taxonomy" id="5098"/>
    <lineage>
        <taxon>Eukaryota</taxon>
        <taxon>Fungi</taxon>
        <taxon>Dikarya</taxon>
        <taxon>Ascomycota</taxon>
        <taxon>Pezizomycotina</taxon>
        <taxon>Eurotiomycetes</taxon>
        <taxon>Eurotiomycetidae</taxon>
        <taxon>Eurotiales</taxon>
        <taxon>Aspergillaceae</taxon>
        <taxon>Monascus</taxon>
    </lineage>
</organism>
<evidence type="ECO:0000256" key="1">
    <source>
        <dbReference type="SAM" id="Coils"/>
    </source>
</evidence>
<feature type="compositionally biased region" description="Low complexity" evidence="2">
    <location>
        <begin position="188"/>
        <end position="199"/>
    </location>
</feature>
<keyword evidence="4" id="KW-1185">Reference proteome</keyword>
<dbReference type="STRING" id="5098.A0A507R0W1"/>
<feature type="region of interest" description="Disordered" evidence="2">
    <location>
        <begin position="484"/>
        <end position="547"/>
    </location>
</feature>
<feature type="region of interest" description="Disordered" evidence="2">
    <location>
        <begin position="350"/>
        <end position="386"/>
    </location>
</feature>
<dbReference type="Proteomes" id="UP000319663">
    <property type="component" value="Unassembled WGS sequence"/>
</dbReference>
<reference evidence="3 4" key="1">
    <citation type="submission" date="2019-06" db="EMBL/GenBank/DDBJ databases">
        <title>Wine fermentation using esterase from Monascus purpureus.</title>
        <authorList>
            <person name="Geng C."/>
            <person name="Zhang Y."/>
        </authorList>
    </citation>
    <scope>NUCLEOTIDE SEQUENCE [LARGE SCALE GENOMIC DNA]</scope>
    <source>
        <strain evidence="3">HQ1</strain>
    </source>
</reference>
<feature type="compositionally biased region" description="Polar residues" evidence="2">
    <location>
        <begin position="125"/>
        <end position="140"/>
    </location>
</feature>
<name>A0A507R0W1_MONPU</name>
<feature type="coiled-coil region" evidence="1">
    <location>
        <begin position="288"/>
        <end position="315"/>
    </location>
</feature>
<feature type="compositionally biased region" description="Polar residues" evidence="2">
    <location>
        <begin position="80"/>
        <end position="94"/>
    </location>
</feature>
<gene>
    <name evidence="3" type="ORF">MPDQ_005245</name>
</gene>
<feature type="region of interest" description="Disordered" evidence="2">
    <location>
        <begin position="110"/>
        <end position="150"/>
    </location>
</feature>
<dbReference type="AlphaFoldDB" id="A0A507R0W1"/>
<comment type="caution">
    <text evidence="3">The sequence shown here is derived from an EMBL/GenBank/DDBJ whole genome shotgun (WGS) entry which is preliminary data.</text>
</comment>
<evidence type="ECO:0000313" key="4">
    <source>
        <dbReference type="Proteomes" id="UP000319663"/>
    </source>
</evidence>
<dbReference type="OrthoDB" id="9977870at2759"/>
<evidence type="ECO:0000256" key="2">
    <source>
        <dbReference type="SAM" id="MobiDB-lite"/>
    </source>
</evidence>
<protein>
    <submittedName>
        <fullName evidence="3">Uncharacterized protein</fullName>
    </submittedName>
</protein>
<sequence>MDSLKPAGIDHDRYRKEVLLFPSEEAETAAERSLFDEACQLGLEIPEVETAGSLAASVTSSVAELSSPSPVISSVCSDSTTTDRPSFGDATNPTCRDRFALDSLSPSLSEVTLSSSRAMPGSPRSIASRSTRPPSFSSGEGTPGGALDRVRRHSSALNAVTPEKKEKRRRSLVLAFGKIYSHSRKSRSPSTSSWPSTVPVPSPAQSTKTLRERHETYAELKKGKANNDDDVHRPDGKREVLKVEIPVYDDAALQRSVNDPELAEMFELHKAQRNRYLEFQTASLHELRRKQQTAVAEMLSQHKRLEDEKREMNTLVTSRMEERQLAVEMDQRREFERAKMNSRTRIKHMEQYFNNSTPPPPPTPRTESSDNGRDVAQPVRRFTSRQKAQLAQEYRQYESMDQLHEAKIKVLRDRQERKLQEAIARTEKELDDLIDLHAEDLTVLQQEHRREEASLMHALDSKKIALQRRWYLEEAVLRKKLGLRHGQPYGPLPDISFSEQPGQARDSAICVTADNNNNKKTGPTTECDEKKSSSYQRSPGESTSGSG</sequence>
<keyword evidence="1" id="KW-0175">Coiled coil</keyword>
<dbReference type="EMBL" id="VIFY01000036">
    <property type="protein sequence ID" value="TQB74045.1"/>
    <property type="molecule type" value="Genomic_DNA"/>
</dbReference>
<feature type="compositionally biased region" description="Low complexity" evidence="2">
    <location>
        <begin position="68"/>
        <end position="79"/>
    </location>
</feature>
<evidence type="ECO:0000313" key="3">
    <source>
        <dbReference type="EMBL" id="TQB74045.1"/>
    </source>
</evidence>
<accession>A0A507R0W1</accession>
<feature type="compositionally biased region" description="Polar residues" evidence="2">
    <location>
        <begin position="513"/>
        <end position="524"/>
    </location>
</feature>
<proteinExistence type="predicted"/>
<feature type="compositionally biased region" description="Polar residues" evidence="2">
    <location>
        <begin position="533"/>
        <end position="547"/>
    </location>
</feature>